<proteinExistence type="predicted"/>
<protein>
    <submittedName>
        <fullName evidence="3">WSC domain-containing protein</fullName>
    </submittedName>
</protein>
<evidence type="ECO:0000313" key="4">
    <source>
        <dbReference type="Proteomes" id="UP001174691"/>
    </source>
</evidence>
<dbReference type="EMBL" id="JANBVN010000015">
    <property type="protein sequence ID" value="KAJ9162076.1"/>
    <property type="molecule type" value="Genomic_DNA"/>
</dbReference>
<name>A0AA38SCA1_9PEZI</name>
<dbReference type="PANTHER" id="PTHR43662:SF3">
    <property type="entry name" value="DOMAIN PROTEIN, PUTATIVE (AFU_ORTHOLOGUE AFUA_6G11970)-RELATED"/>
    <property type="match status" value="1"/>
</dbReference>
<feature type="domain" description="DUF1996" evidence="2">
    <location>
        <begin position="39"/>
        <end position="277"/>
    </location>
</feature>
<dbReference type="Pfam" id="PF09362">
    <property type="entry name" value="DUF1996"/>
    <property type="match status" value="1"/>
</dbReference>
<evidence type="ECO:0000259" key="2">
    <source>
        <dbReference type="Pfam" id="PF09362"/>
    </source>
</evidence>
<evidence type="ECO:0000256" key="1">
    <source>
        <dbReference type="SAM" id="SignalP"/>
    </source>
</evidence>
<comment type="caution">
    <text evidence="3">The sequence shown here is derived from an EMBL/GenBank/DDBJ whole genome shotgun (WGS) entry which is preliminary data.</text>
</comment>
<keyword evidence="4" id="KW-1185">Reference proteome</keyword>
<sequence>MDLSIAHLVHMALVLGLAAQTNAYWVLGCGKPVAVERLDPIVSPKTISSHAHSIMGGNAFDWDLDYNRTQTSTCTTCGVSKDLSNYWVPKVYFHAGNGSYISVEQIGGVNVYYQQRMDWTEEKARKKIQPFPPGLRMLAGDPDRRTYNASMSEHRAIEFDCIPANGDRGRDPTGGFPSNTSCLGGLQIRVRFPSCWDGKNVNSRDHRSHVAYPSGMDNGACDGDHPVRIMALLYETTWAIDRFDALRKPGDQPFVVSNGTNSDPTGYGWHADFLNGWDTELLRAAINDTATCGDSAGGVIDRCAPLKPYLLTADEQKACPALASRVDEQVDGVLSALPGAAAASTMVVNIPAPTANAARRRLRRVW</sequence>
<gene>
    <name evidence="3" type="ORF">NKR19_g1649</name>
</gene>
<organism evidence="3 4">
    <name type="scientific">Coniochaeta hoffmannii</name>
    <dbReference type="NCBI Taxonomy" id="91930"/>
    <lineage>
        <taxon>Eukaryota</taxon>
        <taxon>Fungi</taxon>
        <taxon>Dikarya</taxon>
        <taxon>Ascomycota</taxon>
        <taxon>Pezizomycotina</taxon>
        <taxon>Sordariomycetes</taxon>
        <taxon>Sordariomycetidae</taxon>
        <taxon>Coniochaetales</taxon>
        <taxon>Coniochaetaceae</taxon>
        <taxon>Coniochaeta</taxon>
    </lineage>
</organism>
<feature type="signal peptide" evidence="1">
    <location>
        <begin position="1"/>
        <end position="23"/>
    </location>
</feature>
<dbReference type="InterPro" id="IPR018535">
    <property type="entry name" value="DUF1996"/>
</dbReference>
<dbReference type="PANTHER" id="PTHR43662">
    <property type="match status" value="1"/>
</dbReference>
<dbReference type="AlphaFoldDB" id="A0AA38SCA1"/>
<evidence type="ECO:0000313" key="3">
    <source>
        <dbReference type="EMBL" id="KAJ9162076.1"/>
    </source>
</evidence>
<accession>A0AA38SCA1</accession>
<keyword evidence="1" id="KW-0732">Signal</keyword>
<feature type="chain" id="PRO_5041354547" evidence="1">
    <location>
        <begin position="24"/>
        <end position="366"/>
    </location>
</feature>
<dbReference type="Proteomes" id="UP001174691">
    <property type="component" value="Unassembled WGS sequence"/>
</dbReference>
<reference evidence="3" key="1">
    <citation type="submission" date="2022-07" db="EMBL/GenBank/DDBJ databases">
        <title>Fungi with potential for degradation of polypropylene.</title>
        <authorList>
            <person name="Gostincar C."/>
        </authorList>
    </citation>
    <scope>NUCLEOTIDE SEQUENCE</scope>
    <source>
        <strain evidence="3">EXF-13287</strain>
    </source>
</reference>